<evidence type="ECO:0000256" key="2">
    <source>
        <dbReference type="ARBA" id="ARBA00023125"/>
    </source>
</evidence>
<dbReference type="SMART" id="SM00421">
    <property type="entry name" value="HTH_LUXR"/>
    <property type="match status" value="1"/>
</dbReference>
<dbReference type="AlphaFoldDB" id="A0A518K365"/>
<dbReference type="RefSeq" id="WP_145106220.1">
    <property type="nucleotide sequence ID" value="NZ_CP036349.1"/>
</dbReference>
<dbReference type="InterPro" id="IPR000792">
    <property type="entry name" value="Tscrpt_reg_LuxR_C"/>
</dbReference>
<dbReference type="GO" id="GO:0003677">
    <property type="term" value="F:DNA binding"/>
    <property type="evidence" value="ECO:0007669"/>
    <property type="project" value="UniProtKB-KW"/>
</dbReference>
<organism evidence="5 6">
    <name type="scientific">Botrimarina mediterranea</name>
    <dbReference type="NCBI Taxonomy" id="2528022"/>
    <lineage>
        <taxon>Bacteria</taxon>
        <taxon>Pseudomonadati</taxon>
        <taxon>Planctomycetota</taxon>
        <taxon>Planctomycetia</taxon>
        <taxon>Pirellulales</taxon>
        <taxon>Lacipirellulaceae</taxon>
        <taxon>Botrimarina</taxon>
    </lineage>
</organism>
<protein>
    <submittedName>
        <fullName evidence="5">Bacterial regulatory protein, luxR family</fullName>
    </submittedName>
</protein>
<dbReference type="SUPFAM" id="SSF46894">
    <property type="entry name" value="C-terminal effector domain of the bipartite response regulators"/>
    <property type="match status" value="1"/>
</dbReference>
<feature type="domain" description="HTH luxR-type" evidence="4">
    <location>
        <begin position="199"/>
        <end position="264"/>
    </location>
</feature>
<dbReference type="InterPro" id="IPR016032">
    <property type="entry name" value="Sig_transdc_resp-reg_C-effctor"/>
</dbReference>
<evidence type="ECO:0000256" key="1">
    <source>
        <dbReference type="ARBA" id="ARBA00023015"/>
    </source>
</evidence>
<name>A0A518K365_9BACT</name>
<dbReference type="Proteomes" id="UP000316426">
    <property type="component" value="Chromosome"/>
</dbReference>
<evidence type="ECO:0000313" key="5">
    <source>
        <dbReference type="EMBL" id="QDV72246.1"/>
    </source>
</evidence>
<keyword evidence="1" id="KW-0805">Transcription regulation</keyword>
<dbReference type="PROSITE" id="PS50043">
    <property type="entry name" value="HTH_LUXR_2"/>
    <property type="match status" value="1"/>
</dbReference>
<dbReference type="PANTHER" id="PTHR44688">
    <property type="entry name" value="DNA-BINDING TRANSCRIPTIONAL ACTIVATOR DEVR_DOSR"/>
    <property type="match status" value="1"/>
</dbReference>
<dbReference type="InterPro" id="IPR036388">
    <property type="entry name" value="WH-like_DNA-bd_sf"/>
</dbReference>
<dbReference type="Gene3D" id="1.10.10.10">
    <property type="entry name" value="Winged helix-like DNA-binding domain superfamily/Winged helix DNA-binding domain"/>
    <property type="match status" value="1"/>
</dbReference>
<evidence type="ECO:0000256" key="3">
    <source>
        <dbReference type="ARBA" id="ARBA00023163"/>
    </source>
</evidence>
<keyword evidence="6" id="KW-1185">Reference proteome</keyword>
<reference evidence="5 6" key="1">
    <citation type="submission" date="2019-02" db="EMBL/GenBank/DDBJ databases">
        <title>Deep-cultivation of Planctomycetes and their phenomic and genomic characterization uncovers novel biology.</title>
        <authorList>
            <person name="Wiegand S."/>
            <person name="Jogler M."/>
            <person name="Boedeker C."/>
            <person name="Pinto D."/>
            <person name="Vollmers J."/>
            <person name="Rivas-Marin E."/>
            <person name="Kohn T."/>
            <person name="Peeters S.H."/>
            <person name="Heuer A."/>
            <person name="Rast P."/>
            <person name="Oberbeckmann S."/>
            <person name="Bunk B."/>
            <person name="Jeske O."/>
            <person name="Meyerdierks A."/>
            <person name="Storesund J.E."/>
            <person name="Kallscheuer N."/>
            <person name="Luecker S."/>
            <person name="Lage O.M."/>
            <person name="Pohl T."/>
            <person name="Merkel B.J."/>
            <person name="Hornburger P."/>
            <person name="Mueller R.-W."/>
            <person name="Bruemmer F."/>
            <person name="Labrenz M."/>
            <person name="Spormann A.M."/>
            <person name="Op den Camp H."/>
            <person name="Overmann J."/>
            <person name="Amann R."/>
            <person name="Jetten M.S.M."/>
            <person name="Mascher T."/>
            <person name="Medema M.H."/>
            <person name="Devos D.P."/>
            <person name="Kaster A.-K."/>
            <person name="Ovreas L."/>
            <person name="Rohde M."/>
            <person name="Galperin M.Y."/>
            <person name="Jogler C."/>
        </authorList>
    </citation>
    <scope>NUCLEOTIDE SEQUENCE [LARGE SCALE GENOMIC DNA]</scope>
    <source>
        <strain evidence="5 6">Spa11</strain>
    </source>
</reference>
<evidence type="ECO:0000313" key="6">
    <source>
        <dbReference type="Proteomes" id="UP000316426"/>
    </source>
</evidence>
<dbReference type="GO" id="GO:0006355">
    <property type="term" value="P:regulation of DNA-templated transcription"/>
    <property type="evidence" value="ECO:0007669"/>
    <property type="project" value="InterPro"/>
</dbReference>
<gene>
    <name evidence="5" type="ORF">Spa11_04190</name>
</gene>
<dbReference type="Pfam" id="PF00196">
    <property type="entry name" value="GerE"/>
    <property type="match status" value="1"/>
</dbReference>
<dbReference type="PANTHER" id="PTHR44688:SF16">
    <property type="entry name" value="DNA-BINDING TRANSCRIPTIONAL ACTIVATOR DEVR_DOSR"/>
    <property type="match status" value="1"/>
</dbReference>
<accession>A0A518K365</accession>
<dbReference type="KEGG" id="bmei:Spa11_04190"/>
<proteinExistence type="predicted"/>
<keyword evidence="3" id="KW-0804">Transcription</keyword>
<dbReference type="EMBL" id="CP036349">
    <property type="protein sequence ID" value="QDV72246.1"/>
    <property type="molecule type" value="Genomic_DNA"/>
</dbReference>
<dbReference type="CDD" id="cd06170">
    <property type="entry name" value="LuxR_C_like"/>
    <property type="match status" value="1"/>
</dbReference>
<sequence length="268" mass="29867">MSFSFGADQRFVDLLALALTLDGTLEERVLAVLEHVRRRLLDDCEAVLVSQDQFDFDARHLILGLPVGAVRADIDASIYQVLRAPGFLQRMDQAFPEWTDRIVRDNGKSSGMWLCDTAAAAGVDVTEWRREQLHPVGIEDVWGATALVGKDSFLSVLIPLHCDRPRPTSDQLQFLLNLPHVLAPILVSKTPCDPTSRVKEAISNGLSEAQARVLSHALSGLTEKEIAHRIHRSQHTVNSHLRAIYRHYNVSTRAELMARAIEGNLKGR</sequence>
<keyword evidence="2" id="KW-0238">DNA-binding</keyword>
<evidence type="ECO:0000259" key="4">
    <source>
        <dbReference type="PROSITE" id="PS50043"/>
    </source>
</evidence>